<feature type="region of interest" description="Disordered" evidence="1">
    <location>
        <begin position="168"/>
        <end position="200"/>
    </location>
</feature>
<feature type="compositionally biased region" description="Basic residues" evidence="1">
    <location>
        <begin position="170"/>
        <end position="179"/>
    </location>
</feature>
<evidence type="ECO:0000313" key="2">
    <source>
        <dbReference type="EMBL" id="OIQ73947.1"/>
    </source>
</evidence>
<dbReference type="AlphaFoldDB" id="A0A1J5Q8Y8"/>
<dbReference type="EMBL" id="MLJW01002680">
    <property type="protein sequence ID" value="OIQ73947.1"/>
    <property type="molecule type" value="Genomic_DNA"/>
</dbReference>
<proteinExistence type="predicted"/>
<evidence type="ECO:0000256" key="1">
    <source>
        <dbReference type="SAM" id="MobiDB-lite"/>
    </source>
</evidence>
<feature type="compositionally biased region" description="Basic and acidic residues" evidence="1">
    <location>
        <begin position="186"/>
        <end position="200"/>
    </location>
</feature>
<sequence>MPHARVARGTIESDKPSAAWCRDGRRTRPEVRTRRIRKVGYVNRWSVGRINQTQQFVLARHPPVVIAAQSSTSHCLGKADAVACGIDFGLGRCRPGTTCPLLLLSRIVVVGVACIQVAQTAVSGLHFPNQTSRIVARAGPTARVTSECNAVGQIRPAVGYLCVTAGRSGGNRKRHRHAARTASVGRSDRHGERATGRRPA</sequence>
<protein>
    <submittedName>
        <fullName evidence="2">Uncharacterized protein</fullName>
    </submittedName>
</protein>
<accession>A0A1J5Q8Y8</accession>
<reference evidence="2" key="1">
    <citation type="submission" date="2016-10" db="EMBL/GenBank/DDBJ databases">
        <title>Sequence of Gallionella enrichment culture.</title>
        <authorList>
            <person name="Poehlein A."/>
            <person name="Muehling M."/>
            <person name="Daniel R."/>
        </authorList>
    </citation>
    <scope>NUCLEOTIDE SEQUENCE</scope>
</reference>
<comment type="caution">
    <text evidence="2">The sequence shown here is derived from an EMBL/GenBank/DDBJ whole genome shotgun (WGS) entry which is preliminary data.</text>
</comment>
<organism evidence="2">
    <name type="scientific">mine drainage metagenome</name>
    <dbReference type="NCBI Taxonomy" id="410659"/>
    <lineage>
        <taxon>unclassified sequences</taxon>
        <taxon>metagenomes</taxon>
        <taxon>ecological metagenomes</taxon>
    </lineage>
</organism>
<gene>
    <name evidence="2" type="ORF">GALL_444110</name>
</gene>
<name>A0A1J5Q8Y8_9ZZZZ</name>